<dbReference type="InterPro" id="IPR001650">
    <property type="entry name" value="Helicase_C-like"/>
</dbReference>
<dbReference type="SMART" id="SM00487">
    <property type="entry name" value="DEXDc"/>
    <property type="match status" value="1"/>
</dbReference>
<evidence type="ECO:0000313" key="10">
    <source>
        <dbReference type="EMBL" id="RKF62892.1"/>
    </source>
</evidence>
<evidence type="ECO:0000259" key="8">
    <source>
        <dbReference type="PROSITE" id="PS51192"/>
    </source>
</evidence>
<dbReference type="InterPro" id="IPR014001">
    <property type="entry name" value="Helicase_ATP-bd"/>
</dbReference>
<accession>A0A420HZN2</accession>
<dbReference type="InterPro" id="IPR011545">
    <property type="entry name" value="DEAD/DEAH_box_helicase_dom"/>
</dbReference>
<dbReference type="GO" id="GO:0003723">
    <property type="term" value="F:RNA binding"/>
    <property type="evidence" value="ECO:0007669"/>
    <property type="project" value="UniProtKB-KW"/>
</dbReference>
<dbReference type="GO" id="GO:1990904">
    <property type="term" value="C:ribonucleoprotein complex"/>
    <property type="evidence" value="ECO:0007669"/>
    <property type="project" value="UniProtKB-ARBA"/>
</dbReference>
<dbReference type="Gene3D" id="3.40.50.300">
    <property type="entry name" value="P-loop containing nucleotide triphosphate hydrolases"/>
    <property type="match status" value="2"/>
</dbReference>
<dbReference type="PROSITE" id="PS51192">
    <property type="entry name" value="HELICASE_ATP_BIND_1"/>
    <property type="match status" value="1"/>
</dbReference>
<proteinExistence type="predicted"/>
<dbReference type="Gene3D" id="1.20.120.1080">
    <property type="match status" value="1"/>
</dbReference>
<dbReference type="Pfam" id="PF00271">
    <property type="entry name" value="Helicase_C"/>
    <property type="match status" value="1"/>
</dbReference>
<evidence type="ECO:0000256" key="3">
    <source>
        <dbReference type="ARBA" id="ARBA00022801"/>
    </source>
</evidence>
<keyword evidence="11" id="KW-1185">Reference proteome</keyword>
<reference evidence="10 11" key="1">
    <citation type="journal article" date="2018" name="BMC Genomics">
        <title>Comparative genome analyses reveal sequence features reflecting distinct modes of host-adaptation between dicot and monocot powdery mildew.</title>
        <authorList>
            <person name="Wu Y."/>
            <person name="Ma X."/>
            <person name="Pan Z."/>
            <person name="Kale S.D."/>
            <person name="Song Y."/>
            <person name="King H."/>
            <person name="Zhang Q."/>
            <person name="Presley C."/>
            <person name="Deng X."/>
            <person name="Wei C.I."/>
            <person name="Xiao S."/>
        </authorList>
    </citation>
    <scope>NUCLEOTIDE SEQUENCE [LARGE SCALE GENOMIC DNA]</scope>
    <source>
        <strain evidence="10">UMSG2</strain>
    </source>
</reference>
<dbReference type="PROSITE" id="PS51194">
    <property type="entry name" value="HELICASE_CTER"/>
    <property type="match status" value="1"/>
</dbReference>
<evidence type="ECO:0000256" key="4">
    <source>
        <dbReference type="ARBA" id="ARBA00022806"/>
    </source>
</evidence>
<keyword evidence="6" id="KW-0694">RNA-binding</keyword>
<dbReference type="InterPro" id="IPR007502">
    <property type="entry name" value="Helicase-assoc_dom"/>
</dbReference>
<feature type="compositionally biased region" description="Basic and acidic residues" evidence="7">
    <location>
        <begin position="1289"/>
        <end position="1298"/>
    </location>
</feature>
<dbReference type="PANTHER" id="PTHR18934">
    <property type="entry name" value="ATP-DEPENDENT RNA HELICASE"/>
    <property type="match status" value="1"/>
</dbReference>
<dbReference type="InterPro" id="IPR002464">
    <property type="entry name" value="DNA/RNA_helicase_DEAH_CS"/>
</dbReference>
<feature type="region of interest" description="Disordered" evidence="7">
    <location>
        <begin position="33"/>
        <end position="71"/>
    </location>
</feature>
<dbReference type="PANTHER" id="PTHR18934:SF237">
    <property type="entry name" value="ATP-DEPENDENT DNA_RNA HELICASE DHX36"/>
    <property type="match status" value="1"/>
</dbReference>
<organism evidence="10 11">
    <name type="scientific">Erysiphe neolycopersici</name>
    <dbReference type="NCBI Taxonomy" id="212602"/>
    <lineage>
        <taxon>Eukaryota</taxon>
        <taxon>Fungi</taxon>
        <taxon>Dikarya</taxon>
        <taxon>Ascomycota</taxon>
        <taxon>Pezizomycotina</taxon>
        <taxon>Leotiomycetes</taxon>
        <taxon>Erysiphales</taxon>
        <taxon>Erysiphaceae</taxon>
        <taxon>Erysiphe</taxon>
    </lineage>
</organism>
<feature type="domain" description="Helicase ATP-binding" evidence="8">
    <location>
        <begin position="488"/>
        <end position="663"/>
    </location>
</feature>
<dbReference type="SMART" id="SM00847">
    <property type="entry name" value="HA2"/>
    <property type="match status" value="1"/>
</dbReference>
<dbReference type="EC" id="3.6.4.13" evidence="1"/>
<dbReference type="Pfam" id="PF21010">
    <property type="entry name" value="HA2_C"/>
    <property type="match status" value="1"/>
</dbReference>
<dbReference type="PROSITE" id="PS00690">
    <property type="entry name" value="DEAH_ATP_HELICASE"/>
    <property type="match status" value="1"/>
</dbReference>
<dbReference type="SUPFAM" id="SSF52540">
    <property type="entry name" value="P-loop containing nucleoside triphosphate hydrolases"/>
    <property type="match status" value="1"/>
</dbReference>
<dbReference type="GO" id="GO:0016787">
    <property type="term" value="F:hydrolase activity"/>
    <property type="evidence" value="ECO:0007669"/>
    <property type="project" value="UniProtKB-KW"/>
</dbReference>
<dbReference type="FunFam" id="1.20.120.1080:FF:000002">
    <property type="entry name" value="Putative ATP-dependent RNA helicase DHX36"/>
    <property type="match status" value="1"/>
</dbReference>
<keyword evidence="3" id="KW-0378">Hydrolase</keyword>
<dbReference type="Pfam" id="PF04408">
    <property type="entry name" value="WHD_HA2"/>
    <property type="match status" value="1"/>
</dbReference>
<sequence>MCFGILLVRCTRPRLLEKTISTSPSIPIVRSLHSRSVRKSTQQRQSKKRPSSNAFQKREPPSSITWEKQKPIGHIPSHNDYPDLKKWMFTQPWDFQGWNKATDLANVSRAISCGNHRGQEQWKFSFHWLSKVGESFTVSSFGKSKVFARKEAANRLLATLHEKGVLNDLSQEIIHAREKKNAAQIDEKETISLASKMRADIYNYGASILAIPQVQVTAKKSSGRRGFKTSGYTVNMRLDERNIRIEENGASLLKTELDAYSKFKKHIEEFHEKENVPNISLNNDGSSLDISQGKEFVFYYKRKSSKSNIKSDSNDQLIINVIREQKGPLVSAHVCLDGVMIGAPVFSYKPKEAEELSYLTAAIDLARKNPLILKMFFNEQRSSSGEIIQPFIQVPLQINSSILEQMSNAAYPINNDRFNQYTNQDVVTNSDAKRQRRLLRSGLSFEEERSRNEFLKAQHEAYNLNPHFQKIRELKASLPMNQYRQEVLDLVAKNTFCVIVGETGSGKTTQVPGIIFEDAIINGKGASVNIMCTQPRRIAAKSVASRVVFERGEKLQDTVGYHVYLDVKRPRYGGSICYCTTEILLKQLQNNPDEAMNSISHIIVDEAHERDIPIDFLLITLKKVIQARRAIKQPTPKIIIMSATLNISLFANYFGEITADGTIIPCPSLTVPGKTYPVRRIYLNEILTELKQNYGRKTGLENCSITQRYLEIERCINEDPSSNMSPVKINEKITWRSKDTDEALIAHNLVSVVVAHVVKSSTDGAILVFLPGLKDLEDVHKCLLRKPLDVDFSDNNKYTIILLHSLMKDAQNTLFEPSPPGCRKIILATNIAETSITIPDVRHVIDSGKLNEMNFDPMTRIKNLKCTWASKSNSRQRSGRAGRVQNGFYYALFTEDRFKSLRECGLPQLLRSDLQDVCLSAKGQTLQYSIQEFLADAIEKPSPQAVDAAIKDLVQLGALTQDEEITPLGRLLHSLPVDPDLGKMVVLGVIFRCLDPLLILAAAESEKDFFMRPISARKAADQARFSFGNNTFSDAITTIKAFRHARHARRTMNRQDYMGVMIQKFLNANTVETIEKKMFQIEEVLVSSGVIPRAIQDRSSSSFYCGHYMLNENSDNHSLIKALTLARCPGNLAVRIGTSFRFRTKTESGIQIRTGLNGTRFGQKSYLPKTALMSFASIYKDDTSNLCLRDTNLINPIAAALFGGTLDGRFRKLVTDDWIIHSINSERENYISNPYNCILRLRTALNKILSNSFLDLAKRQNLLDDKMRRDFTSSIAQILSNSDNFLRVDEQSRSREDTNESNTRIQPPDRLSRPQKSQGNKNLQPFVQDLLSEIEYRKTRSNGIRKGIY</sequence>
<comment type="caution">
    <text evidence="10">The sequence shown here is derived from an EMBL/GenBank/DDBJ whole genome shotgun (WGS) entry which is preliminary data.</text>
</comment>
<dbReference type="CDD" id="cd17917">
    <property type="entry name" value="DEXHc_RHA-like"/>
    <property type="match status" value="1"/>
</dbReference>
<feature type="region of interest" description="Disordered" evidence="7">
    <location>
        <begin position="1289"/>
        <end position="1323"/>
    </location>
</feature>
<keyword evidence="5" id="KW-0067">ATP-binding</keyword>
<evidence type="ECO:0000256" key="5">
    <source>
        <dbReference type="ARBA" id="ARBA00022840"/>
    </source>
</evidence>
<protein>
    <recommendedName>
        <fullName evidence="1">RNA helicase</fullName>
        <ecNumber evidence="1">3.6.4.13</ecNumber>
    </recommendedName>
</protein>
<feature type="domain" description="Helicase C-terminal" evidence="9">
    <location>
        <begin position="752"/>
        <end position="934"/>
    </location>
</feature>
<dbReference type="CDD" id="cd18791">
    <property type="entry name" value="SF2_C_RHA"/>
    <property type="match status" value="1"/>
</dbReference>
<dbReference type="GO" id="GO:0005634">
    <property type="term" value="C:nucleus"/>
    <property type="evidence" value="ECO:0007669"/>
    <property type="project" value="TreeGrafter"/>
</dbReference>
<dbReference type="InterPro" id="IPR048333">
    <property type="entry name" value="HA2_WH"/>
</dbReference>
<dbReference type="STRING" id="212602.A0A420HZN2"/>
<dbReference type="GO" id="GO:0005524">
    <property type="term" value="F:ATP binding"/>
    <property type="evidence" value="ECO:0007669"/>
    <property type="project" value="UniProtKB-KW"/>
</dbReference>
<dbReference type="InterPro" id="IPR027417">
    <property type="entry name" value="P-loop_NTPase"/>
</dbReference>
<keyword evidence="2" id="KW-0547">Nucleotide-binding</keyword>
<evidence type="ECO:0000259" key="9">
    <source>
        <dbReference type="PROSITE" id="PS51194"/>
    </source>
</evidence>
<gene>
    <name evidence="10" type="ORF">OnM2_029043</name>
</gene>
<evidence type="ECO:0000256" key="1">
    <source>
        <dbReference type="ARBA" id="ARBA00012552"/>
    </source>
</evidence>
<dbReference type="OrthoDB" id="5600252at2759"/>
<evidence type="ECO:0000256" key="7">
    <source>
        <dbReference type="SAM" id="MobiDB-lite"/>
    </source>
</evidence>
<evidence type="ECO:0000256" key="6">
    <source>
        <dbReference type="ARBA" id="ARBA00022884"/>
    </source>
</evidence>
<feature type="compositionally biased region" description="Polar residues" evidence="7">
    <location>
        <begin position="1314"/>
        <end position="1323"/>
    </location>
</feature>
<evidence type="ECO:0000256" key="2">
    <source>
        <dbReference type="ARBA" id="ARBA00022741"/>
    </source>
</evidence>
<dbReference type="Pfam" id="PF00270">
    <property type="entry name" value="DEAD"/>
    <property type="match status" value="1"/>
</dbReference>
<keyword evidence="4 10" id="KW-0347">Helicase</keyword>
<dbReference type="EMBL" id="MCFK01002978">
    <property type="protein sequence ID" value="RKF62892.1"/>
    <property type="molecule type" value="Genomic_DNA"/>
</dbReference>
<evidence type="ECO:0000313" key="11">
    <source>
        <dbReference type="Proteomes" id="UP000286134"/>
    </source>
</evidence>
<dbReference type="GO" id="GO:0003724">
    <property type="term" value="F:RNA helicase activity"/>
    <property type="evidence" value="ECO:0007669"/>
    <property type="project" value="UniProtKB-EC"/>
</dbReference>
<dbReference type="SMART" id="SM00490">
    <property type="entry name" value="HELICc"/>
    <property type="match status" value="1"/>
</dbReference>
<name>A0A420HZN2_9PEZI</name>
<dbReference type="Proteomes" id="UP000286134">
    <property type="component" value="Unassembled WGS sequence"/>
</dbReference>